<proteinExistence type="predicted"/>
<accession>A0A075UMD0</accession>
<dbReference type="PROSITE" id="PS51186">
    <property type="entry name" value="GNAT"/>
    <property type="match status" value="1"/>
</dbReference>
<dbReference type="PANTHER" id="PTHR43800:SF1">
    <property type="entry name" value="PEPTIDYL-LYSINE N-ACETYLTRANSFERASE YJAB"/>
    <property type="match status" value="1"/>
</dbReference>
<dbReference type="GO" id="GO:0016747">
    <property type="term" value="F:acyltransferase activity, transferring groups other than amino-acyl groups"/>
    <property type="evidence" value="ECO:0007669"/>
    <property type="project" value="InterPro"/>
</dbReference>
<dbReference type="Gene3D" id="3.40.630.30">
    <property type="match status" value="1"/>
</dbReference>
<keyword evidence="2" id="KW-0012">Acyltransferase</keyword>
<dbReference type="CDD" id="cd04301">
    <property type="entry name" value="NAT_SF"/>
    <property type="match status" value="1"/>
</dbReference>
<evidence type="ECO:0000313" key="4">
    <source>
        <dbReference type="EMBL" id="AIG74063.1"/>
    </source>
</evidence>
<feature type="domain" description="N-acetyltransferase" evidence="3">
    <location>
        <begin position="1"/>
        <end position="152"/>
    </location>
</feature>
<evidence type="ECO:0000313" key="5">
    <source>
        <dbReference type="Proteomes" id="UP000028492"/>
    </source>
</evidence>
<dbReference type="SUPFAM" id="SSF55729">
    <property type="entry name" value="Acyl-CoA N-acyltransferases (Nat)"/>
    <property type="match status" value="1"/>
</dbReference>
<dbReference type="InterPro" id="IPR016181">
    <property type="entry name" value="Acyl_CoA_acyltransferase"/>
</dbReference>
<evidence type="ECO:0000256" key="1">
    <source>
        <dbReference type="ARBA" id="ARBA00022679"/>
    </source>
</evidence>
<keyword evidence="5" id="KW-1185">Reference proteome</keyword>
<dbReference type="AlphaFoldDB" id="A0A075UMD0"/>
<dbReference type="InterPro" id="IPR000182">
    <property type="entry name" value="GNAT_dom"/>
</dbReference>
<protein>
    <recommendedName>
        <fullName evidence="3">N-acetyltransferase domain-containing protein</fullName>
    </recommendedName>
</protein>
<gene>
    <name evidence="4" type="ORF">AJAP_05720</name>
</gene>
<dbReference type="PANTHER" id="PTHR43800">
    <property type="entry name" value="PEPTIDYL-LYSINE N-ACETYLTRANSFERASE YJAB"/>
    <property type="match status" value="1"/>
</dbReference>
<dbReference type="STRING" id="208439.AJAP_05720"/>
<dbReference type="EMBL" id="CP008953">
    <property type="protein sequence ID" value="AIG74063.1"/>
    <property type="molecule type" value="Genomic_DNA"/>
</dbReference>
<evidence type="ECO:0000256" key="2">
    <source>
        <dbReference type="ARBA" id="ARBA00023315"/>
    </source>
</evidence>
<organism evidence="4 5">
    <name type="scientific">Amycolatopsis japonica</name>
    <dbReference type="NCBI Taxonomy" id="208439"/>
    <lineage>
        <taxon>Bacteria</taxon>
        <taxon>Bacillati</taxon>
        <taxon>Actinomycetota</taxon>
        <taxon>Actinomycetes</taxon>
        <taxon>Pseudonocardiales</taxon>
        <taxon>Pseudonocardiaceae</taxon>
        <taxon>Amycolatopsis</taxon>
        <taxon>Amycolatopsis japonica group</taxon>
    </lineage>
</organism>
<dbReference type="HOGENOM" id="CLU_096760_0_0_11"/>
<keyword evidence="1" id="KW-0808">Transferase</keyword>
<dbReference type="Proteomes" id="UP000028492">
    <property type="component" value="Chromosome"/>
</dbReference>
<name>A0A075UMD0_9PSEU</name>
<dbReference type="KEGG" id="aja:AJAP_05720"/>
<dbReference type="eggNOG" id="COG0454">
    <property type="taxonomic scope" value="Bacteria"/>
</dbReference>
<dbReference type="Pfam" id="PF00583">
    <property type="entry name" value="Acetyltransf_1"/>
    <property type="match status" value="1"/>
</dbReference>
<dbReference type="RefSeq" id="WP_038508812.1">
    <property type="nucleotide sequence ID" value="NZ_CP008953.1"/>
</dbReference>
<reference evidence="4 5" key="1">
    <citation type="journal article" date="2014" name="J. Biotechnol.">
        <title>Complete genome sequence of the actinobacterium Amycolatopsis japonica MG417-CF17(T) (=DSM 44213T) producing (S,S)-N,N'-ethylenediaminedisuccinic acid.</title>
        <authorList>
            <person name="Stegmann E."/>
            <person name="Albersmeier A."/>
            <person name="Spohn M."/>
            <person name="Gert H."/>
            <person name="Weber T."/>
            <person name="Wohlleben W."/>
            <person name="Kalinowski J."/>
            <person name="Ruckert C."/>
        </authorList>
    </citation>
    <scope>NUCLEOTIDE SEQUENCE [LARGE SCALE GENOMIC DNA]</scope>
    <source>
        <strain evidence="5">MG417-CF17 (DSM 44213)</strain>
    </source>
</reference>
<evidence type="ECO:0000259" key="3">
    <source>
        <dbReference type="PROSITE" id="PS51186"/>
    </source>
</evidence>
<sequence>MIRLATTEDLPALQDIERAAGEPFRALGMAAIADDDPPSIADLTAFQRDGRAWVWDAGDGPVAYLLAEVVDGHGHIEQVSVHPDHARRGLGRRLIEHAAEWASREGLAGLTLTTYAEVPWNAPYYARLGFTTLDEESLTEGLRAVRAHEIARGLDAWPRVTMRR</sequence>